<dbReference type="PANTHER" id="PTHR13887">
    <property type="entry name" value="GLUTATHIONE S-TRANSFERASE KAPPA"/>
    <property type="match status" value="1"/>
</dbReference>
<dbReference type="PROSITE" id="PS51352">
    <property type="entry name" value="THIOREDOXIN_2"/>
    <property type="match status" value="1"/>
</dbReference>
<keyword evidence="6" id="KW-1133">Transmembrane helix</keyword>
<evidence type="ECO:0000313" key="8">
    <source>
        <dbReference type="EMBL" id="OGI60958.1"/>
    </source>
</evidence>
<dbReference type="EMBL" id="MFTI01000010">
    <property type="protein sequence ID" value="OGI60958.1"/>
    <property type="molecule type" value="Genomic_DNA"/>
</dbReference>
<accession>A0A1F6UUF9</accession>
<evidence type="ECO:0000313" key="9">
    <source>
        <dbReference type="Proteomes" id="UP000177869"/>
    </source>
</evidence>
<comment type="similarity">
    <text evidence="1">Belongs to the thioredoxin family. DsbA subfamily.</text>
</comment>
<dbReference type="PANTHER" id="PTHR13887:SF14">
    <property type="entry name" value="DISULFIDE BOND FORMATION PROTEIN D"/>
    <property type="match status" value="1"/>
</dbReference>
<dbReference type="Pfam" id="PF13462">
    <property type="entry name" value="Thioredoxin_4"/>
    <property type="match status" value="1"/>
</dbReference>
<evidence type="ECO:0000256" key="1">
    <source>
        <dbReference type="ARBA" id="ARBA00005791"/>
    </source>
</evidence>
<comment type="caution">
    <text evidence="8">The sequence shown here is derived from an EMBL/GenBank/DDBJ whole genome shotgun (WGS) entry which is preliminary data.</text>
</comment>
<reference evidence="8 9" key="1">
    <citation type="journal article" date="2016" name="Nat. Commun.">
        <title>Thousands of microbial genomes shed light on interconnected biogeochemical processes in an aquifer system.</title>
        <authorList>
            <person name="Anantharaman K."/>
            <person name="Brown C.T."/>
            <person name="Hug L.A."/>
            <person name="Sharon I."/>
            <person name="Castelle C.J."/>
            <person name="Probst A.J."/>
            <person name="Thomas B.C."/>
            <person name="Singh A."/>
            <person name="Wilkins M.J."/>
            <person name="Karaoz U."/>
            <person name="Brodie E.L."/>
            <person name="Williams K.H."/>
            <person name="Hubbard S.S."/>
            <person name="Banfield J.F."/>
        </authorList>
    </citation>
    <scope>NUCLEOTIDE SEQUENCE [LARGE SCALE GENOMIC DNA]</scope>
</reference>
<keyword evidence="2" id="KW-0732">Signal</keyword>
<keyword evidence="4" id="KW-1015">Disulfide bond</keyword>
<dbReference type="InterPro" id="IPR036249">
    <property type="entry name" value="Thioredoxin-like_sf"/>
</dbReference>
<sequence>MENNIESETKAPETQTPAQVNKLSIPVAILIAGALIASGIYLSSLKNVNTVAINNQQPQQVAQQTGDLEQMNPVTLEDHIRGDINAPVKIVEYSDTECPFCKRFHPTMQQVMDEYGKSGKVAWVYRHFPLDQLHSKARKEAEATECAAELGSNDKFWAYLDRLMEVTPANNNLDPAELPKIAEYVGLDKNKFNECLASGRYAQKIEGHVQNAVATGGNGTPWSIVVAKNGKKYPLSGAQPYTSVKQLIDIALQEK</sequence>
<dbReference type="STRING" id="1801732.A2814_02640"/>
<dbReference type="InterPro" id="IPR012336">
    <property type="entry name" value="Thioredoxin-like_fold"/>
</dbReference>
<protein>
    <recommendedName>
        <fullName evidence="7">Thioredoxin domain-containing protein</fullName>
    </recommendedName>
</protein>
<dbReference type="Gene3D" id="3.40.30.10">
    <property type="entry name" value="Glutaredoxin"/>
    <property type="match status" value="1"/>
</dbReference>
<dbReference type="Proteomes" id="UP000177869">
    <property type="component" value="Unassembled WGS sequence"/>
</dbReference>
<keyword evidence="6" id="KW-0472">Membrane</keyword>
<keyword evidence="6" id="KW-0812">Transmembrane</keyword>
<evidence type="ECO:0000256" key="2">
    <source>
        <dbReference type="ARBA" id="ARBA00022729"/>
    </source>
</evidence>
<dbReference type="SUPFAM" id="SSF52833">
    <property type="entry name" value="Thioredoxin-like"/>
    <property type="match status" value="1"/>
</dbReference>
<evidence type="ECO:0000256" key="3">
    <source>
        <dbReference type="ARBA" id="ARBA00023002"/>
    </source>
</evidence>
<feature type="domain" description="Thioredoxin" evidence="7">
    <location>
        <begin position="51"/>
        <end position="253"/>
    </location>
</feature>
<feature type="transmembrane region" description="Helical" evidence="6">
    <location>
        <begin position="23"/>
        <end position="42"/>
    </location>
</feature>
<dbReference type="GO" id="GO:0016491">
    <property type="term" value="F:oxidoreductase activity"/>
    <property type="evidence" value="ECO:0007669"/>
    <property type="project" value="UniProtKB-KW"/>
</dbReference>
<evidence type="ECO:0000256" key="4">
    <source>
        <dbReference type="ARBA" id="ARBA00023157"/>
    </source>
</evidence>
<evidence type="ECO:0000256" key="5">
    <source>
        <dbReference type="ARBA" id="ARBA00023284"/>
    </source>
</evidence>
<keyword evidence="5" id="KW-0676">Redox-active center</keyword>
<dbReference type="InterPro" id="IPR013766">
    <property type="entry name" value="Thioredoxin_domain"/>
</dbReference>
<evidence type="ECO:0000259" key="7">
    <source>
        <dbReference type="PROSITE" id="PS51352"/>
    </source>
</evidence>
<gene>
    <name evidence="8" type="ORF">A2814_02640</name>
</gene>
<dbReference type="AlphaFoldDB" id="A0A1F6UUF9"/>
<proteinExistence type="inferred from homology"/>
<keyword evidence="3" id="KW-0560">Oxidoreductase</keyword>
<organism evidence="8 9">
    <name type="scientific">Candidatus Nomurabacteria bacterium RIFCSPHIGHO2_01_FULL_38_19</name>
    <dbReference type="NCBI Taxonomy" id="1801732"/>
    <lineage>
        <taxon>Bacteria</taxon>
        <taxon>Candidatus Nomuraibacteriota</taxon>
    </lineage>
</organism>
<evidence type="ECO:0000256" key="6">
    <source>
        <dbReference type="SAM" id="Phobius"/>
    </source>
</evidence>
<name>A0A1F6UUF9_9BACT</name>